<feature type="compositionally biased region" description="Pro residues" evidence="1">
    <location>
        <begin position="256"/>
        <end position="271"/>
    </location>
</feature>
<dbReference type="EMBL" id="COPH01000006">
    <property type="protein sequence ID" value="CLV70159.1"/>
    <property type="molecule type" value="Genomic_DNA"/>
</dbReference>
<dbReference type="RefSeq" id="WP_003404875.1">
    <property type="nucleotide sequence ID" value="NZ_AP017901.1"/>
</dbReference>
<dbReference type="Proteomes" id="UP000050139">
    <property type="component" value="Unassembled WGS sequence"/>
</dbReference>
<dbReference type="EMBL" id="LR027516">
    <property type="protein sequence ID" value="VCU49201.1"/>
    <property type="molecule type" value="Genomic_DNA"/>
</dbReference>
<dbReference type="Proteomes" id="UP000189452">
    <property type="component" value="Chromosome"/>
</dbReference>
<evidence type="ECO:0000313" key="12">
    <source>
        <dbReference type="Proteomes" id="UP000256381"/>
    </source>
</evidence>
<evidence type="ECO:0000256" key="1">
    <source>
        <dbReference type="SAM" id="MobiDB-lite"/>
    </source>
</evidence>
<dbReference type="AlphaFoldDB" id="A0A045H6K4"/>
<reference evidence="7" key="6">
    <citation type="submission" date="2018-07" db="EMBL/GenBank/DDBJ databases">
        <authorList>
            <person name="Shah S."/>
            <person name="Brown T."/>
            <person name="Auld S."/>
            <person name="Bratton K."/>
            <person name="Narechania A."/>
            <person name="Mathema B."/>
            <person name="Gandhi N."/>
        </authorList>
    </citation>
    <scope>NUCLEOTIDE SEQUENCE</scope>
    <source>
        <strain evidence="7">32301_S10</strain>
    </source>
</reference>
<dbReference type="Proteomes" id="UP000256381">
    <property type="component" value="Unassembled WGS sequence"/>
</dbReference>
<proteinExistence type="predicted"/>
<evidence type="ECO:0000313" key="8">
    <source>
        <dbReference type="EMBL" id="VCU49201.1"/>
    </source>
</evidence>
<dbReference type="EMBL" id="JAGIZI010000005">
    <property type="protein sequence ID" value="MBP0682547.1"/>
    <property type="molecule type" value="Genomic_DNA"/>
</dbReference>
<reference evidence="5 14" key="8">
    <citation type="submission" date="2021-03" db="EMBL/GenBank/DDBJ databases">
        <title>Whole Genome Sequencing of Mycobacterium tuberculosis clinical isolates from Arunachal Pradesh, India.</title>
        <authorList>
            <person name="Singh S."/>
            <person name="Mudliar S.R."/>
            <person name="Kulsum U."/>
            <person name="Rufai S.B."/>
            <person name="Singh P.K."/>
            <person name="Umpo M."/>
            <person name="Nyori M."/>
        </authorList>
    </citation>
    <scope>NUCLEOTIDE SEQUENCE [LARGE SCALE GENOMIC DNA]</scope>
    <source>
        <strain evidence="5 14">OMICS/BPL/0142/20/SP</strain>
    </source>
</reference>
<evidence type="ECO:0000313" key="13">
    <source>
        <dbReference type="Proteomes" id="UP000300237"/>
    </source>
</evidence>
<reference evidence="3 9" key="2">
    <citation type="submission" date="2015-03" db="EMBL/GenBank/DDBJ databases">
        <authorList>
            <consortium name="Pathogen Informatics"/>
        </authorList>
    </citation>
    <scope>NUCLEOTIDE SEQUENCE [LARGE SCALE GENOMIC DNA]</scope>
    <source>
        <strain evidence="3 9">Bir 187</strain>
    </source>
</reference>
<protein>
    <submittedName>
        <fullName evidence="5">DUF5336 domain-containing protein</fullName>
    </submittedName>
    <submittedName>
        <fullName evidence="3">Transmembrane protein</fullName>
    </submittedName>
</protein>
<feature type="transmembrane region" description="Helical" evidence="2">
    <location>
        <begin position="103"/>
        <end position="120"/>
    </location>
</feature>
<keyword evidence="2" id="KW-0472">Membrane</keyword>
<reference evidence="4 10" key="1">
    <citation type="submission" date="2015-03" db="EMBL/GenBank/DDBJ databases">
        <authorList>
            <consortium name="Pathogen Informatics"/>
            <person name="Murphy D."/>
        </authorList>
    </citation>
    <scope>NUCLEOTIDE SEQUENCE [LARGE SCALE GENOMIC DNA]</scope>
    <source>
        <strain evidence="4 10">0268S</strain>
    </source>
</reference>
<feature type="compositionally biased region" description="Polar residues" evidence="1">
    <location>
        <begin position="274"/>
        <end position="286"/>
    </location>
</feature>
<accession>A0A045H6K4</accession>
<name>A0A045H6K4_MYCTX</name>
<evidence type="ECO:0000313" key="11">
    <source>
        <dbReference type="Proteomes" id="UP000189452"/>
    </source>
</evidence>
<feature type="transmembrane region" description="Helical" evidence="2">
    <location>
        <begin position="77"/>
        <end position="96"/>
    </location>
</feature>
<dbReference type="InterPro" id="IPR035166">
    <property type="entry name" value="DUF5336"/>
</dbReference>
<gene>
    <name evidence="6" type="ORF">A4S10_01009</name>
    <name evidence="8" type="ORF">DKC2_1018</name>
    <name evidence="7" type="ORF">DSJ38_05895</name>
    <name evidence="3" type="ORF">ERS027661_02136</name>
    <name evidence="4" type="ORF">ERS094118_00962</name>
    <name evidence="5" type="ORF">J8J21_05325</name>
</gene>
<evidence type="ECO:0000313" key="14">
    <source>
        <dbReference type="Proteomes" id="UP000671119"/>
    </source>
</evidence>
<dbReference type="EMBL" id="QTBD01000086">
    <property type="protein sequence ID" value="REQ54903.1"/>
    <property type="molecule type" value="Genomic_DNA"/>
</dbReference>
<organism evidence="6 11">
    <name type="scientific">Mycobacterium tuberculosis</name>
    <dbReference type="NCBI Taxonomy" id="1773"/>
    <lineage>
        <taxon>Bacteria</taxon>
        <taxon>Bacillati</taxon>
        <taxon>Actinomycetota</taxon>
        <taxon>Actinomycetes</taxon>
        <taxon>Mycobacteriales</taxon>
        <taxon>Mycobacteriaceae</taxon>
        <taxon>Mycobacterium</taxon>
        <taxon>Mycobacterium tuberculosis complex</taxon>
    </lineage>
</organism>
<evidence type="ECO:0000313" key="3">
    <source>
        <dbReference type="EMBL" id="CKR80612.1"/>
    </source>
</evidence>
<evidence type="ECO:0000313" key="10">
    <source>
        <dbReference type="Proteomes" id="UP000050139"/>
    </source>
</evidence>
<dbReference type="Proteomes" id="UP000671119">
    <property type="component" value="Unassembled WGS sequence"/>
</dbReference>
<feature type="transmembrane region" description="Helical" evidence="2">
    <location>
        <begin position="132"/>
        <end position="154"/>
    </location>
</feature>
<reference evidence="6 11" key="5">
    <citation type="submission" date="2017-02" db="EMBL/GenBank/DDBJ databases">
        <title>Protein polymorphisms may explain contrasting epidemiological fitness of two variants of a multidrug-resistant Mycobacterium tuberculosis strain.</title>
        <authorList>
            <person name="Bigi M.M."/>
            <person name="Lopez B."/>
            <person name="Blanco F.C."/>
            <person name="Sasiain M.C."/>
            <person name="De La Barrera S."/>
            <person name="Ritacco V."/>
            <person name="Bigi F."/>
            <person name="Soria M.A."/>
        </authorList>
    </citation>
    <scope>NUCLEOTIDE SEQUENCE [LARGE SCALE GENOMIC DNA]</scope>
    <source>
        <strain evidence="6 11">6548</strain>
    </source>
</reference>
<evidence type="ECO:0000256" key="2">
    <source>
        <dbReference type="SAM" id="Phobius"/>
    </source>
</evidence>
<dbReference type="Proteomes" id="UP000300237">
    <property type="component" value="Chromosome"/>
</dbReference>
<keyword evidence="2" id="KW-1133">Transmembrane helix</keyword>
<dbReference type="Proteomes" id="UP000049023">
    <property type="component" value="Unassembled WGS sequence"/>
</dbReference>
<evidence type="ECO:0000313" key="7">
    <source>
        <dbReference type="EMBL" id="REQ54903.1"/>
    </source>
</evidence>
<dbReference type="Pfam" id="PF17270">
    <property type="entry name" value="DUF5336"/>
    <property type="match status" value="1"/>
</dbReference>
<dbReference type="EMBL" id="LWDQ01000001">
    <property type="protein sequence ID" value="OMH58849.1"/>
    <property type="molecule type" value="Genomic_DNA"/>
</dbReference>
<sequence length="303" mass="30204">MTYSPGNPGYPQAQPAGSYGGVTPSFAHADEGASKLPMYLNIAVAVLGLAAYFASFGPMFTLSTELGGGDGAVSGDTGLPVGVALLAALLAGVALVPKAKSHVTVVAVLGVLGVFLMVSATFNKPSAYSTGWALWVVLAFIVFQAVAAVLALLVETGAITAPAPRPKFDPYGQYGRYGQYGQYGVQPGGYYGQQGAQQAAGLQSPGPQQSPQPPGYGSQYGGYSSSPSQSGSGYTAQPPAQPPAQSGSQQSHQGPSTPPTGFPSFSPPPPVSAGTGSQAGSAPVNYSNPSGGEQSSSPGGAPV</sequence>
<keyword evidence="2 3" id="KW-0812">Transmembrane</keyword>
<evidence type="ECO:0000313" key="9">
    <source>
        <dbReference type="Proteomes" id="UP000049023"/>
    </source>
</evidence>
<reference evidence="6 11" key="3">
    <citation type="submission" date="2016-04" db="EMBL/GenBank/DDBJ databases">
        <authorList>
            <person name="Bigi M."/>
            <person name="Bigi F."/>
            <person name="Soria M.A."/>
        </authorList>
    </citation>
    <scope>NUCLEOTIDE SEQUENCE [LARGE SCALE GENOMIC DNA]</scope>
    <source>
        <strain evidence="6 11">6548</strain>
    </source>
</reference>
<dbReference type="EMBL" id="CNFU01000426">
    <property type="protein sequence ID" value="CKR80612.1"/>
    <property type="molecule type" value="Genomic_DNA"/>
</dbReference>
<reference evidence="8 13" key="7">
    <citation type="submission" date="2018-08" db="EMBL/GenBank/DDBJ databases">
        <authorList>
            <person name="Fokvardsen B D."/>
            <person name="Norman A."/>
        </authorList>
    </citation>
    <scope>NUCLEOTIDE SEQUENCE [LARGE SCALE GENOMIC DNA]</scope>
    <source>
        <strain evidence="8 13">DKC2</strain>
    </source>
</reference>
<feature type="compositionally biased region" description="Low complexity" evidence="1">
    <location>
        <begin position="215"/>
        <end position="255"/>
    </location>
</feature>
<feature type="compositionally biased region" description="Low complexity" evidence="1">
    <location>
        <begin position="287"/>
        <end position="303"/>
    </location>
</feature>
<dbReference type="OMA" id="PRPKYDP"/>
<feature type="transmembrane region" description="Helical" evidence="2">
    <location>
        <begin position="38"/>
        <end position="57"/>
    </location>
</feature>
<evidence type="ECO:0000313" key="5">
    <source>
        <dbReference type="EMBL" id="MBP0682547.1"/>
    </source>
</evidence>
<evidence type="ECO:0000313" key="4">
    <source>
        <dbReference type="EMBL" id="CLV70159.1"/>
    </source>
</evidence>
<feature type="region of interest" description="Disordered" evidence="1">
    <location>
        <begin position="194"/>
        <end position="303"/>
    </location>
</feature>
<feature type="compositionally biased region" description="Low complexity" evidence="1">
    <location>
        <begin position="194"/>
        <end position="207"/>
    </location>
</feature>
<reference evidence="7 12" key="4">
    <citation type="journal article" date="2017" name="N. Engl. J. Med.">
        <title>Transmission of Extensively Drug-Resistant Tuberculosis in South Africa.</title>
        <authorList>
            <person name="Shah N.S."/>
            <person name="Auld S.C."/>
            <person name="Brust J.C."/>
            <person name="Mathema B."/>
            <person name="Ismail N."/>
            <person name="Moodley P."/>
            <person name="Mlisana K."/>
            <person name="Allana S."/>
            <person name="Campbell A."/>
            <person name="Mthiyane T."/>
            <person name="Morris N."/>
            <person name="Mpangase P."/>
            <person name="van der Meulen H."/>
            <person name="Omar S.V."/>
            <person name="Brown T.S."/>
            <person name="Narechania A."/>
            <person name="Shaskina E."/>
            <person name="Kapwata T."/>
            <person name="Kreiswirth B."/>
            <person name="Gandhi N.R."/>
        </authorList>
    </citation>
    <scope>NUCLEOTIDE SEQUENCE [LARGE SCALE GENOMIC DNA]</scope>
    <source>
        <strain evidence="7 12">32301_S10</strain>
    </source>
</reference>
<evidence type="ECO:0000313" key="6">
    <source>
        <dbReference type="EMBL" id="OMH58849.1"/>
    </source>
</evidence>